<feature type="compositionally biased region" description="Polar residues" evidence="1">
    <location>
        <begin position="54"/>
        <end position="64"/>
    </location>
</feature>
<name>A0A2N9FAU2_FAGSY</name>
<gene>
    <name evidence="2" type="ORF">FSB_LOCUS12204</name>
</gene>
<protein>
    <submittedName>
        <fullName evidence="2">Uncharacterized protein</fullName>
    </submittedName>
</protein>
<sequence>MDSDSKQGYKPPPEFQLPGLDGQELSLNLHRDGQLGSFEDSSGKYKSSAVVHGRNSSLSIPFLC</sequence>
<evidence type="ECO:0000256" key="1">
    <source>
        <dbReference type="SAM" id="MobiDB-lite"/>
    </source>
</evidence>
<reference evidence="2" key="1">
    <citation type="submission" date="2018-02" db="EMBL/GenBank/DDBJ databases">
        <authorList>
            <person name="Cohen D.B."/>
            <person name="Kent A.D."/>
        </authorList>
    </citation>
    <scope>NUCLEOTIDE SEQUENCE</scope>
</reference>
<feature type="region of interest" description="Disordered" evidence="1">
    <location>
        <begin position="1"/>
        <end position="64"/>
    </location>
</feature>
<evidence type="ECO:0000313" key="2">
    <source>
        <dbReference type="EMBL" id="SPC84322.1"/>
    </source>
</evidence>
<accession>A0A2N9FAU2</accession>
<proteinExistence type="predicted"/>
<dbReference type="EMBL" id="OIVN01000702">
    <property type="protein sequence ID" value="SPC84322.1"/>
    <property type="molecule type" value="Genomic_DNA"/>
</dbReference>
<organism evidence="2">
    <name type="scientific">Fagus sylvatica</name>
    <name type="common">Beechnut</name>
    <dbReference type="NCBI Taxonomy" id="28930"/>
    <lineage>
        <taxon>Eukaryota</taxon>
        <taxon>Viridiplantae</taxon>
        <taxon>Streptophyta</taxon>
        <taxon>Embryophyta</taxon>
        <taxon>Tracheophyta</taxon>
        <taxon>Spermatophyta</taxon>
        <taxon>Magnoliopsida</taxon>
        <taxon>eudicotyledons</taxon>
        <taxon>Gunneridae</taxon>
        <taxon>Pentapetalae</taxon>
        <taxon>rosids</taxon>
        <taxon>fabids</taxon>
        <taxon>Fagales</taxon>
        <taxon>Fagaceae</taxon>
        <taxon>Fagus</taxon>
    </lineage>
</organism>
<dbReference type="AlphaFoldDB" id="A0A2N9FAU2"/>